<dbReference type="Gene3D" id="3.40.50.10330">
    <property type="entry name" value="Probable inorganic polyphosphate/atp-NAD kinase, domain 1"/>
    <property type="match status" value="1"/>
</dbReference>
<proteinExistence type="predicted"/>
<dbReference type="KEGG" id="nano:G5V58_03875"/>
<dbReference type="Proteomes" id="UP000502996">
    <property type="component" value="Chromosome"/>
</dbReference>
<evidence type="ECO:0000313" key="2">
    <source>
        <dbReference type="EMBL" id="QIG45738.1"/>
    </source>
</evidence>
<organism evidence="2 3">
    <name type="scientific">Nocardioides anomalus</name>
    <dbReference type="NCBI Taxonomy" id="2712223"/>
    <lineage>
        <taxon>Bacteria</taxon>
        <taxon>Bacillati</taxon>
        <taxon>Actinomycetota</taxon>
        <taxon>Actinomycetes</taxon>
        <taxon>Propionibacteriales</taxon>
        <taxon>Nocardioidaceae</taxon>
        <taxon>Nocardioides</taxon>
    </lineage>
</organism>
<dbReference type="InterPro" id="IPR017438">
    <property type="entry name" value="ATP-NAD_kinase_N"/>
</dbReference>
<accession>A0A6G6WK72</accession>
<dbReference type="InterPro" id="IPR039065">
    <property type="entry name" value="AcoX-like"/>
</dbReference>
<dbReference type="EMBL" id="CP049257">
    <property type="protein sequence ID" value="QIG45738.1"/>
    <property type="molecule type" value="Genomic_DNA"/>
</dbReference>
<dbReference type="PANTHER" id="PTHR40697">
    <property type="entry name" value="ACETOIN CATABOLISM PROTEIN X"/>
    <property type="match status" value="1"/>
</dbReference>
<dbReference type="GO" id="GO:0051287">
    <property type="term" value="F:NAD binding"/>
    <property type="evidence" value="ECO:0007669"/>
    <property type="project" value="UniProtKB-ARBA"/>
</dbReference>
<dbReference type="InterPro" id="IPR016064">
    <property type="entry name" value="NAD/diacylglycerol_kinase_sf"/>
</dbReference>
<dbReference type="GO" id="GO:0006741">
    <property type="term" value="P:NADP+ biosynthetic process"/>
    <property type="evidence" value="ECO:0007669"/>
    <property type="project" value="InterPro"/>
</dbReference>
<name>A0A6G6WK72_9ACTN</name>
<dbReference type="GO" id="GO:0003951">
    <property type="term" value="F:NAD+ kinase activity"/>
    <property type="evidence" value="ECO:0007669"/>
    <property type="project" value="InterPro"/>
</dbReference>
<sequence>MGGRVGLHGTDDAALAQARDRGAEPVAPARARRALDRLHRAAPRLAVLTVEGPMGTDHVAALEGWDVATVPGVPGQNGATDGADTRAAVARMVEAGVRLVLFVGGDGTARDVAQALTRTVQPTTVVLGVPAGVKMHSGVFGVTPEAAGEAAARFLADDVSPTRTAEVVDRDEDGAVRLHATVAVPQVRHAVQAAKGGAGAAPPLELAGLGREVAEEMAPGRLYLLGPGTTVAAVGDALGVATTPLGVDAVLDGTLVAADASEAELLALLGQHPDATLVLGVVGGQGFLLGRGNQQLSPSVLRAVGTDRIEVLATPDKVAALDEPVLHVDVDDPDLAARLVGYHRVRTGRTRSTVLRVVA</sequence>
<dbReference type="InterPro" id="IPR002504">
    <property type="entry name" value="NADK"/>
</dbReference>
<evidence type="ECO:0008006" key="4">
    <source>
        <dbReference type="Google" id="ProtNLM"/>
    </source>
</evidence>
<dbReference type="SUPFAM" id="SSF111331">
    <property type="entry name" value="NAD kinase/diacylglycerol kinase-like"/>
    <property type="match status" value="1"/>
</dbReference>
<dbReference type="Pfam" id="PF01513">
    <property type="entry name" value="NAD_kinase"/>
    <property type="match status" value="1"/>
</dbReference>
<dbReference type="GO" id="GO:0005524">
    <property type="term" value="F:ATP binding"/>
    <property type="evidence" value="ECO:0007669"/>
    <property type="project" value="UniProtKB-ARBA"/>
</dbReference>
<evidence type="ECO:0000256" key="1">
    <source>
        <dbReference type="SAM" id="MobiDB-lite"/>
    </source>
</evidence>
<reference evidence="2 3" key="1">
    <citation type="submission" date="2020-02" db="EMBL/GenBank/DDBJ databases">
        <title>Full genome sequence of Nocardioides sp. R-3366.</title>
        <authorList>
            <person name="Im W.-T."/>
        </authorList>
    </citation>
    <scope>NUCLEOTIDE SEQUENCE [LARGE SCALE GENOMIC DNA]</scope>
    <source>
        <strain evidence="2 3">R-3366</strain>
    </source>
</reference>
<evidence type="ECO:0000313" key="3">
    <source>
        <dbReference type="Proteomes" id="UP000502996"/>
    </source>
</evidence>
<feature type="region of interest" description="Disordered" evidence="1">
    <location>
        <begin position="1"/>
        <end position="26"/>
    </location>
</feature>
<dbReference type="PANTHER" id="PTHR40697:SF2">
    <property type="entry name" value="ATP-NAD KINASE-RELATED"/>
    <property type="match status" value="1"/>
</dbReference>
<dbReference type="Pfam" id="PF20143">
    <property type="entry name" value="NAD_kinase_C"/>
    <property type="match status" value="1"/>
</dbReference>
<protein>
    <recommendedName>
        <fullName evidence="4">ATP-NAD kinase</fullName>
    </recommendedName>
</protein>
<gene>
    <name evidence="2" type="ORF">G5V58_03875</name>
</gene>
<keyword evidence="3" id="KW-1185">Reference proteome</keyword>
<dbReference type="AlphaFoldDB" id="A0A6G6WK72"/>